<dbReference type="STRING" id="69.GLE_2002"/>
<dbReference type="InterPro" id="IPR043504">
    <property type="entry name" value="Peptidase_S1_PA_chymotrypsin"/>
</dbReference>
<dbReference type="Proteomes" id="UP000061569">
    <property type="component" value="Chromosome"/>
</dbReference>
<dbReference type="PANTHER" id="PTHR36234">
    <property type="entry name" value="LYSYL ENDOPEPTIDASE"/>
    <property type="match status" value="1"/>
</dbReference>
<dbReference type="AlphaFoldDB" id="A0A0S2DGA1"/>
<name>A0A0S2DGA1_LYSEN</name>
<evidence type="ECO:0000313" key="2">
    <source>
        <dbReference type="Proteomes" id="UP000061569"/>
    </source>
</evidence>
<dbReference type="Pfam" id="PF13365">
    <property type="entry name" value="Trypsin_2"/>
    <property type="match status" value="1"/>
</dbReference>
<protein>
    <submittedName>
        <fullName evidence="1">Uncharacterized protein</fullName>
    </submittedName>
</protein>
<accession>A0A0S2DGA1</accession>
<evidence type="ECO:0000313" key="1">
    <source>
        <dbReference type="EMBL" id="ALN57352.1"/>
    </source>
</evidence>
<reference evidence="1 2" key="1">
    <citation type="submission" date="2015-11" db="EMBL/GenBank/DDBJ databases">
        <title>Genome sequences of Lysobacter enzymogenes strain C3 and Lysobacter antibioticus ATCC 29479.</title>
        <authorList>
            <person name="Kobayashi D.Y."/>
        </authorList>
    </citation>
    <scope>NUCLEOTIDE SEQUENCE [LARGE SCALE GENOMIC DNA]</scope>
    <source>
        <strain evidence="1 2">C3</strain>
    </source>
</reference>
<dbReference type="PATRIC" id="fig|69.6.peg.1969"/>
<dbReference type="SUPFAM" id="SSF50494">
    <property type="entry name" value="Trypsin-like serine proteases"/>
    <property type="match status" value="1"/>
</dbReference>
<dbReference type="KEGG" id="lez:GLE_2002"/>
<organism evidence="1 2">
    <name type="scientific">Lysobacter enzymogenes</name>
    <dbReference type="NCBI Taxonomy" id="69"/>
    <lineage>
        <taxon>Bacteria</taxon>
        <taxon>Pseudomonadati</taxon>
        <taxon>Pseudomonadota</taxon>
        <taxon>Gammaproteobacteria</taxon>
        <taxon>Lysobacterales</taxon>
        <taxon>Lysobacteraceae</taxon>
        <taxon>Lysobacter</taxon>
    </lineage>
</organism>
<sequence length="464" mass="47713">MIRKNLLSLALLAGLSGLAFAAAADEMGAEPVTAAPLAKAFGAVDFATSGKAGTVRSVDLGLPSQASVTALGQLRIEQGRHGQPLQVGLARNVGRSRIDLGGLNWETLPDGSRGARFSLTSTHAVALRAGLQLRATGKADAGAVTLRFAGNDGRVFAEDGRAFAQAGTGWSPVVAGDTLTVEIVLAPGQRADDFSLRVPQLSHLDVDPAASSRDLAKATGVGASQACEQDIVCRVNPSAGFLAASKAVARMVYTSGGSSYLCSGTLLNNSNSPKRQLFWTAAHCISTQAEADSLQTYWFFDATACNNDTASASAVTLSGGAYLRHANTTRDTALLELKSAPPAGAYYAAWNSAALTATGASIEGIHHPAGDLKKYSLGSVTSLSTSLDGRSPLTQVKWSAGVTEGGSSGSGLFTVAGNGDYQLRGGLYGGYSACKKKGQLGPNQPDAYSRLDGVWSSVSSYFSP</sequence>
<dbReference type="InterPro" id="IPR009003">
    <property type="entry name" value="Peptidase_S1_PA"/>
</dbReference>
<proteinExistence type="predicted"/>
<dbReference type="PANTHER" id="PTHR36234:SF5">
    <property type="entry name" value="LYSYL ENDOPEPTIDASE"/>
    <property type="match status" value="1"/>
</dbReference>
<dbReference type="RefSeq" id="WP_057947202.1">
    <property type="nucleotide sequence ID" value="NZ_CP110813.1"/>
</dbReference>
<dbReference type="EMBL" id="CP013140">
    <property type="protein sequence ID" value="ALN57352.1"/>
    <property type="molecule type" value="Genomic_DNA"/>
</dbReference>
<gene>
    <name evidence="1" type="ORF">GLE_2002</name>
</gene>
<dbReference type="OrthoDB" id="5619888at2"/>
<dbReference type="Gene3D" id="2.40.10.10">
    <property type="entry name" value="Trypsin-like serine proteases"/>
    <property type="match status" value="2"/>
</dbReference>